<evidence type="ECO:0000256" key="1">
    <source>
        <dbReference type="ARBA" id="ARBA00022737"/>
    </source>
</evidence>
<accession>A0AAV7Z3L7</accession>
<feature type="repeat" description="ANK" evidence="3">
    <location>
        <begin position="361"/>
        <end position="393"/>
    </location>
</feature>
<evidence type="ECO:0000313" key="4">
    <source>
        <dbReference type="EMBL" id="KAJ3435195.1"/>
    </source>
</evidence>
<evidence type="ECO:0000256" key="3">
    <source>
        <dbReference type="PROSITE-ProRule" id="PRU00023"/>
    </source>
</evidence>
<dbReference type="PROSITE" id="PS50297">
    <property type="entry name" value="ANK_REP_REGION"/>
    <property type="match status" value="2"/>
</dbReference>
<name>A0AAV7Z3L7_9EUKA</name>
<organism evidence="4 5">
    <name type="scientific">Anaeramoeba flamelloides</name>
    <dbReference type="NCBI Taxonomy" id="1746091"/>
    <lineage>
        <taxon>Eukaryota</taxon>
        <taxon>Metamonada</taxon>
        <taxon>Anaeramoebidae</taxon>
        <taxon>Anaeramoeba</taxon>
    </lineage>
</organism>
<evidence type="ECO:0000256" key="2">
    <source>
        <dbReference type="ARBA" id="ARBA00023043"/>
    </source>
</evidence>
<feature type="repeat" description="ANK" evidence="3">
    <location>
        <begin position="42"/>
        <end position="74"/>
    </location>
</feature>
<keyword evidence="2 3" id="KW-0040">ANK repeat</keyword>
<dbReference type="Gene3D" id="1.25.40.20">
    <property type="entry name" value="Ankyrin repeat-containing domain"/>
    <property type="match status" value="4"/>
</dbReference>
<dbReference type="PANTHER" id="PTHR24123:SF33">
    <property type="entry name" value="PROTEIN HOS4"/>
    <property type="match status" value="1"/>
</dbReference>
<evidence type="ECO:0000313" key="5">
    <source>
        <dbReference type="Proteomes" id="UP001146793"/>
    </source>
</evidence>
<dbReference type="PANTHER" id="PTHR24123">
    <property type="entry name" value="ANKYRIN REPEAT-CONTAINING"/>
    <property type="match status" value="1"/>
</dbReference>
<gene>
    <name evidence="4" type="ORF">M0812_02326</name>
</gene>
<dbReference type="AlphaFoldDB" id="A0AAV7Z3L7"/>
<dbReference type="PROSITE" id="PS50088">
    <property type="entry name" value="ANK_REPEAT"/>
    <property type="match status" value="4"/>
</dbReference>
<feature type="repeat" description="ANK" evidence="3">
    <location>
        <begin position="294"/>
        <end position="326"/>
    </location>
</feature>
<sequence length="413" mass="46926">METGSVLSIKWTKLHFFARDGDLTSLKKVINEVSNINERKSDNWTALHLATLNDHCECVSYLLANGADPLLKTDKDKTALELAILQNNKCVYEILHHLCKEEPFNKIRDSLYNEKNIGTIPEELPEGFCGLTILDLSIIFENDYLFEKYCKKEKNVLDFYQNSALHYCSVFGKLKFLKSLIQIGAKINQVNTHKSTPLLLASRHCYSRLVHELITHDAKLRSNNRGTNPIHYACFKGSVKTLSELLASENGKKMINRPRNDGSTPIHLAILGDSIPCLELLYFCEANFAIPNSLGEYPIYIAAKKKNEEVVEFVLNISKNITFYDTNQTTALHYSACRNDVKILKLLLKSKKIPINCKDSFGNTPLHIAAENNHYEVIKALLKYDPDHDLKNKIGLTPKDIVKESRCKKVLKV</sequence>
<dbReference type="SMART" id="SM00248">
    <property type="entry name" value="ANK"/>
    <property type="match status" value="10"/>
</dbReference>
<dbReference type="EMBL" id="JANTQA010000042">
    <property type="protein sequence ID" value="KAJ3435195.1"/>
    <property type="molecule type" value="Genomic_DNA"/>
</dbReference>
<feature type="repeat" description="ANK" evidence="3">
    <location>
        <begin position="160"/>
        <end position="192"/>
    </location>
</feature>
<dbReference type="InterPro" id="IPR002110">
    <property type="entry name" value="Ankyrin_rpt"/>
</dbReference>
<dbReference type="InterPro" id="IPR036770">
    <property type="entry name" value="Ankyrin_rpt-contain_sf"/>
</dbReference>
<proteinExistence type="predicted"/>
<dbReference type="SUPFAM" id="SSF48403">
    <property type="entry name" value="Ankyrin repeat"/>
    <property type="match status" value="1"/>
</dbReference>
<protein>
    <submittedName>
        <fullName evidence="4">Ankyrin repeat and death domain-containing protein</fullName>
    </submittedName>
</protein>
<comment type="caution">
    <text evidence="4">The sequence shown here is derived from an EMBL/GenBank/DDBJ whole genome shotgun (WGS) entry which is preliminary data.</text>
</comment>
<dbReference type="InterPro" id="IPR051165">
    <property type="entry name" value="Multifunctional_ANK_Repeat"/>
</dbReference>
<reference evidence="4" key="1">
    <citation type="submission" date="2022-08" db="EMBL/GenBank/DDBJ databases">
        <title>Novel sulphate-reducing endosymbionts in the free-living metamonad Anaeramoeba.</title>
        <authorList>
            <person name="Jerlstrom-Hultqvist J."/>
            <person name="Cepicka I."/>
            <person name="Gallot-Lavallee L."/>
            <person name="Salas-Leiva D."/>
            <person name="Curtis B.A."/>
            <person name="Zahonova K."/>
            <person name="Pipaliya S."/>
            <person name="Dacks J."/>
            <person name="Roger A.J."/>
        </authorList>
    </citation>
    <scope>NUCLEOTIDE SEQUENCE</scope>
    <source>
        <strain evidence="4">Busselton2</strain>
    </source>
</reference>
<dbReference type="Proteomes" id="UP001146793">
    <property type="component" value="Unassembled WGS sequence"/>
</dbReference>
<keyword evidence="1" id="KW-0677">Repeat</keyword>
<dbReference type="Pfam" id="PF12796">
    <property type="entry name" value="Ank_2"/>
    <property type="match status" value="3"/>
</dbReference>